<dbReference type="EMBL" id="JAIMBW010000001">
    <property type="protein sequence ID" value="MBY4891635.1"/>
    <property type="molecule type" value="Genomic_DNA"/>
</dbReference>
<evidence type="ECO:0000313" key="2">
    <source>
        <dbReference type="EMBL" id="MBY4891635.1"/>
    </source>
</evidence>
<reference evidence="3 4" key="1">
    <citation type="submission" date="2021-07" db="EMBL/GenBank/DDBJ databases">
        <title>Karlodiniumbacter phycospheric gen. nov., sp. nov., a phycosphere bacterium isolated from karlodinium veneficum.</title>
        <authorList>
            <person name="Peng Y."/>
            <person name="Jiang L."/>
            <person name="Lee J."/>
        </authorList>
    </citation>
    <scope>NUCLEOTIDE SEQUENCE</scope>
    <source>
        <strain evidence="3 4">N5</strain>
    </source>
</reference>
<keyword evidence="1" id="KW-0812">Transmembrane</keyword>
<keyword evidence="1" id="KW-1133">Transmembrane helix</keyword>
<protein>
    <submittedName>
        <fullName evidence="3">Uncharacterized protein</fullName>
    </submittedName>
</protein>
<organism evidence="3">
    <name type="scientific">Gymnodinialimonas phycosphaerae</name>
    <dbReference type="NCBI Taxonomy" id="2841589"/>
    <lineage>
        <taxon>Bacteria</taxon>
        <taxon>Pseudomonadati</taxon>
        <taxon>Pseudomonadota</taxon>
        <taxon>Alphaproteobacteria</taxon>
        <taxon>Rhodobacterales</taxon>
        <taxon>Paracoccaceae</taxon>
        <taxon>Gymnodinialimonas</taxon>
    </lineage>
</organism>
<dbReference type="AlphaFoldDB" id="A0A975TW72"/>
<dbReference type="RefSeq" id="WP_257891491.1">
    <property type="nucleotide sequence ID" value="NZ_JAIMBW010000001.1"/>
</dbReference>
<feature type="transmembrane region" description="Helical" evidence="1">
    <location>
        <begin position="21"/>
        <end position="38"/>
    </location>
</feature>
<dbReference type="Proteomes" id="UP000693972">
    <property type="component" value="Unassembled WGS sequence"/>
</dbReference>
<evidence type="ECO:0000313" key="4">
    <source>
        <dbReference type="Proteomes" id="UP000693972"/>
    </source>
</evidence>
<evidence type="ECO:0000313" key="3">
    <source>
        <dbReference type="EMBL" id="QXL88420.1"/>
    </source>
</evidence>
<dbReference type="PROSITE" id="PS51257">
    <property type="entry name" value="PROKAR_LIPOPROTEIN"/>
    <property type="match status" value="1"/>
</dbReference>
<accession>A0A975TW72</accession>
<sequence>MSIRKRYDEALLLIEKKHYEAALIIVLVAIAACSVIEGKKKGWTKDLAEKGKPNYKSDRHFFIEYLKDPKRTNIVGTNIVGTSGGTGMADTLYGELRCTLIHEAVVFDDGQGFSDETGIFTYNGGEFRFGVGLLHALLRAIRLDDNLRDQFQDIQHPLERKPAIFDLASIDELLATANATAQAESWYYKDFPNFSESRKSTLLVLMEHIGVEAIIVENWSKYRKFIASNKGALLCLSGNKINGGAIGSLQRTHPQIVDSDEKITAEGWEFLCAMAQHATPSES</sequence>
<gene>
    <name evidence="2" type="ORF">KUL25_02520</name>
    <name evidence="3" type="ORF">KUL25_02525</name>
</gene>
<name>A0A975TW72_9RHOB</name>
<keyword evidence="4" id="KW-1185">Reference proteome</keyword>
<proteinExistence type="predicted"/>
<dbReference type="EMBL" id="CP078073">
    <property type="protein sequence ID" value="QXL88420.1"/>
    <property type="molecule type" value="Genomic_DNA"/>
</dbReference>
<evidence type="ECO:0000256" key="1">
    <source>
        <dbReference type="SAM" id="Phobius"/>
    </source>
</evidence>
<keyword evidence="1" id="KW-0472">Membrane</keyword>